<evidence type="ECO:0000256" key="4">
    <source>
        <dbReference type="ARBA" id="ARBA00023136"/>
    </source>
</evidence>
<feature type="transmembrane region" description="Helical" evidence="6">
    <location>
        <begin position="330"/>
        <end position="354"/>
    </location>
</feature>
<feature type="region of interest" description="Disordered" evidence="5">
    <location>
        <begin position="1"/>
        <end position="49"/>
    </location>
</feature>
<keyword evidence="3 6" id="KW-1133">Transmembrane helix</keyword>
<feature type="transmembrane region" description="Helical" evidence="6">
    <location>
        <begin position="416"/>
        <end position="440"/>
    </location>
</feature>
<evidence type="ECO:0000256" key="5">
    <source>
        <dbReference type="SAM" id="MobiDB-lite"/>
    </source>
</evidence>
<feature type="transmembrane region" description="Helical" evidence="6">
    <location>
        <begin position="127"/>
        <end position="146"/>
    </location>
</feature>
<evidence type="ECO:0000256" key="2">
    <source>
        <dbReference type="ARBA" id="ARBA00022692"/>
    </source>
</evidence>
<evidence type="ECO:0000256" key="1">
    <source>
        <dbReference type="ARBA" id="ARBA00004141"/>
    </source>
</evidence>
<organism evidence="8 9">
    <name type="scientific">Xylaria hypoxylon</name>
    <dbReference type="NCBI Taxonomy" id="37992"/>
    <lineage>
        <taxon>Eukaryota</taxon>
        <taxon>Fungi</taxon>
        <taxon>Dikarya</taxon>
        <taxon>Ascomycota</taxon>
        <taxon>Pezizomycotina</taxon>
        <taxon>Sordariomycetes</taxon>
        <taxon>Xylariomycetidae</taxon>
        <taxon>Xylariales</taxon>
        <taxon>Xylariaceae</taxon>
        <taxon>Xylaria</taxon>
    </lineage>
</organism>
<reference evidence="8 9" key="1">
    <citation type="submission" date="2019-03" db="EMBL/GenBank/DDBJ databases">
        <title>Draft genome sequence of Xylaria hypoxylon DSM 108379, a ubiquitous saprotrophic-parasitic fungi on hardwood.</title>
        <authorList>
            <person name="Buettner E."/>
            <person name="Leonhardt S."/>
            <person name="Gebauer A.M."/>
            <person name="Liers C."/>
            <person name="Hofrichter M."/>
            <person name="Kellner H."/>
        </authorList>
    </citation>
    <scope>NUCLEOTIDE SEQUENCE [LARGE SCALE GENOMIC DNA]</scope>
    <source>
        <strain evidence="8 9">DSM 108379</strain>
    </source>
</reference>
<proteinExistence type="predicted"/>
<evidence type="ECO:0000259" key="7">
    <source>
        <dbReference type="PROSITE" id="PS50850"/>
    </source>
</evidence>
<evidence type="ECO:0000256" key="3">
    <source>
        <dbReference type="ARBA" id="ARBA00022989"/>
    </source>
</evidence>
<dbReference type="Proteomes" id="UP000297716">
    <property type="component" value="Unassembled WGS sequence"/>
</dbReference>
<feature type="transmembrane region" description="Helical" evidence="6">
    <location>
        <begin position="256"/>
        <end position="278"/>
    </location>
</feature>
<dbReference type="Gene3D" id="1.20.1250.20">
    <property type="entry name" value="MFS general substrate transporter like domains"/>
    <property type="match status" value="1"/>
</dbReference>
<evidence type="ECO:0000313" key="8">
    <source>
        <dbReference type="EMBL" id="TGJ82202.1"/>
    </source>
</evidence>
<dbReference type="Pfam" id="PF07690">
    <property type="entry name" value="MFS_1"/>
    <property type="match status" value="1"/>
</dbReference>
<feature type="domain" description="Major facilitator superfamily (MFS) profile" evidence="7">
    <location>
        <begin position="62"/>
        <end position="522"/>
    </location>
</feature>
<dbReference type="InterPro" id="IPR020846">
    <property type="entry name" value="MFS_dom"/>
</dbReference>
<keyword evidence="2 6" id="KW-0812">Transmembrane</keyword>
<sequence length="522" mass="55989">MTANRVQQHAADERSPLVASRESHVTTPENYQTIGDAESVQENDQNREPGGKRYSRALVAQVVGALLIGVFTSNVDGSLVLATHPVISSEFHNLEDSSWLFISFWLAGSATQSLYGKICDIYGRKTILVVSYGLFAVGCAVIGLGQSMWQIILGRALTGSGQAGMWVLAAVVITDLVPLREVASWQSYLNVIATIGRSFGGPFGGWLADVVGWRWSFLGQVPIFAVATVLCWVVFSRLEPRQQGEYSEITAPEGNLARFDFVGIVTLGLGVLTLMLPLELGGQKIPWSDPIIFILFVIGTLLLGVFVMAETYWAKEPVFPMRLLQNRQALLGYLIVGCILAAQSGMVFTVPLYFQVTQRSSSTAVGARLFPAVAGNAIGGILSGHLIRSGLGCGIIQSAMFIAIQTSIDPEDKAAGISGFFLATQVGTVIGTAAVSALMIGGLQQSLRARLIALGLDQPELNEVLKHAVTSVEYLDKASRPIAKAIVESYVTGLEYSHAFSFGSSIIAGCAALLLRERKLET</sequence>
<feature type="transmembrane region" description="Helical" evidence="6">
    <location>
        <begin position="290"/>
        <end position="309"/>
    </location>
</feature>
<keyword evidence="9" id="KW-1185">Reference proteome</keyword>
<feature type="transmembrane region" description="Helical" evidence="6">
    <location>
        <begin position="57"/>
        <end position="77"/>
    </location>
</feature>
<dbReference type="InterPro" id="IPR011701">
    <property type="entry name" value="MFS"/>
</dbReference>
<dbReference type="SUPFAM" id="SSF103473">
    <property type="entry name" value="MFS general substrate transporter"/>
    <property type="match status" value="1"/>
</dbReference>
<dbReference type="OrthoDB" id="6770063at2759"/>
<dbReference type="PROSITE" id="PS50850">
    <property type="entry name" value="MFS"/>
    <property type="match status" value="1"/>
</dbReference>
<dbReference type="PANTHER" id="PTHR23501">
    <property type="entry name" value="MAJOR FACILITATOR SUPERFAMILY"/>
    <property type="match status" value="1"/>
</dbReference>
<dbReference type="PANTHER" id="PTHR23501:SF33">
    <property type="entry name" value="MAJOR FACILITATOR SUPERFAMILY (MFS) PROFILE DOMAIN-CONTAINING PROTEIN"/>
    <property type="match status" value="1"/>
</dbReference>
<gene>
    <name evidence="8" type="ORF">E0Z10_g6549</name>
</gene>
<accession>A0A4Z0Z0K9</accession>
<dbReference type="GO" id="GO:0000329">
    <property type="term" value="C:fungal-type vacuole membrane"/>
    <property type="evidence" value="ECO:0007669"/>
    <property type="project" value="TreeGrafter"/>
</dbReference>
<dbReference type="AlphaFoldDB" id="A0A4Z0Z0K9"/>
<protein>
    <recommendedName>
        <fullName evidence="7">Major facilitator superfamily (MFS) profile domain-containing protein</fullName>
    </recommendedName>
</protein>
<dbReference type="InterPro" id="IPR036259">
    <property type="entry name" value="MFS_trans_sf"/>
</dbReference>
<evidence type="ECO:0000313" key="9">
    <source>
        <dbReference type="Proteomes" id="UP000297716"/>
    </source>
</evidence>
<evidence type="ECO:0000256" key="6">
    <source>
        <dbReference type="SAM" id="Phobius"/>
    </source>
</evidence>
<comment type="subcellular location">
    <subcellularLocation>
        <location evidence="1">Membrane</location>
        <topology evidence="1">Multi-pass membrane protein</topology>
    </subcellularLocation>
</comment>
<keyword evidence="4 6" id="KW-0472">Membrane</keyword>
<name>A0A4Z0Z0K9_9PEZI</name>
<feature type="transmembrane region" description="Helical" evidence="6">
    <location>
        <begin position="97"/>
        <end position="115"/>
    </location>
</feature>
<feature type="transmembrane region" description="Helical" evidence="6">
    <location>
        <begin position="213"/>
        <end position="235"/>
    </location>
</feature>
<comment type="caution">
    <text evidence="8">The sequence shown here is derived from an EMBL/GenBank/DDBJ whole genome shotgun (WGS) entry which is preliminary data.</text>
</comment>
<dbReference type="GO" id="GO:0015174">
    <property type="term" value="F:basic amino acid transmembrane transporter activity"/>
    <property type="evidence" value="ECO:0007669"/>
    <property type="project" value="TreeGrafter"/>
</dbReference>
<dbReference type="EMBL" id="SKBN01000137">
    <property type="protein sequence ID" value="TGJ82202.1"/>
    <property type="molecule type" value="Genomic_DNA"/>
</dbReference>